<dbReference type="Gene3D" id="3.40.50.2300">
    <property type="match status" value="1"/>
</dbReference>
<dbReference type="InterPro" id="IPR036097">
    <property type="entry name" value="HisK_dim/P_sf"/>
</dbReference>
<evidence type="ECO:0000313" key="20">
    <source>
        <dbReference type="Proteomes" id="UP000194873"/>
    </source>
</evidence>
<evidence type="ECO:0000256" key="6">
    <source>
        <dbReference type="ARBA" id="ARBA00022692"/>
    </source>
</evidence>
<dbReference type="FunFam" id="1.10.287.130:FF:000004">
    <property type="entry name" value="Ethylene receptor 1"/>
    <property type="match status" value="1"/>
</dbReference>
<dbReference type="PROSITE" id="PS50112">
    <property type="entry name" value="PAS"/>
    <property type="match status" value="1"/>
</dbReference>
<keyword evidence="11" id="KW-0902">Two-component regulatory system</keyword>
<evidence type="ECO:0000256" key="10">
    <source>
        <dbReference type="ARBA" id="ARBA00022989"/>
    </source>
</evidence>
<feature type="domain" description="PAC" evidence="18">
    <location>
        <begin position="356"/>
        <end position="411"/>
    </location>
</feature>
<evidence type="ECO:0000256" key="11">
    <source>
        <dbReference type="ARBA" id="ARBA00023012"/>
    </source>
</evidence>
<dbReference type="SMART" id="SM00388">
    <property type="entry name" value="HisKA"/>
    <property type="match status" value="1"/>
</dbReference>
<dbReference type="InterPro" id="IPR000700">
    <property type="entry name" value="PAS-assoc_C"/>
</dbReference>
<evidence type="ECO:0000259" key="15">
    <source>
        <dbReference type="PROSITE" id="PS50109"/>
    </source>
</evidence>
<dbReference type="InterPro" id="IPR000014">
    <property type="entry name" value="PAS"/>
</dbReference>
<feature type="domain" description="Response regulatory" evidence="16">
    <location>
        <begin position="925"/>
        <end position="1043"/>
    </location>
</feature>
<dbReference type="SUPFAM" id="SSF47384">
    <property type="entry name" value="Homodimeric domain of signal transducing histidine kinase"/>
    <property type="match status" value="1"/>
</dbReference>
<keyword evidence="9" id="KW-0067">ATP-binding</keyword>
<dbReference type="InterPro" id="IPR036890">
    <property type="entry name" value="HATPase_C_sf"/>
</dbReference>
<gene>
    <name evidence="19" type="ORF">BXP70_22665</name>
</gene>
<evidence type="ECO:0000256" key="14">
    <source>
        <dbReference type="SAM" id="Coils"/>
    </source>
</evidence>
<evidence type="ECO:0000256" key="4">
    <source>
        <dbReference type="ARBA" id="ARBA00022553"/>
    </source>
</evidence>
<dbReference type="Pfam" id="PF02518">
    <property type="entry name" value="HATPase_c"/>
    <property type="match status" value="1"/>
</dbReference>
<dbReference type="GO" id="GO:0005524">
    <property type="term" value="F:ATP binding"/>
    <property type="evidence" value="ECO:0007669"/>
    <property type="project" value="UniProtKB-KW"/>
</dbReference>
<evidence type="ECO:0000256" key="12">
    <source>
        <dbReference type="ARBA" id="ARBA00023136"/>
    </source>
</evidence>
<dbReference type="SUPFAM" id="SSF55874">
    <property type="entry name" value="ATPase domain of HSP90 chaperone/DNA topoisomerase II/histidine kinase"/>
    <property type="match status" value="1"/>
</dbReference>
<dbReference type="PANTHER" id="PTHR45339">
    <property type="entry name" value="HYBRID SIGNAL TRANSDUCTION HISTIDINE KINASE J"/>
    <property type="match status" value="1"/>
</dbReference>
<evidence type="ECO:0000256" key="1">
    <source>
        <dbReference type="ARBA" id="ARBA00000085"/>
    </source>
</evidence>
<keyword evidence="12" id="KW-0472">Membrane</keyword>
<keyword evidence="10" id="KW-1133">Transmembrane helix</keyword>
<dbReference type="PROSITE" id="PS50110">
    <property type="entry name" value="RESPONSE_REGULATORY"/>
    <property type="match status" value="1"/>
</dbReference>
<dbReference type="InterPro" id="IPR001610">
    <property type="entry name" value="PAC"/>
</dbReference>
<dbReference type="AlphaFoldDB" id="A0A243W883"/>
<dbReference type="GO" id="GO:0000155">
    <property type="term" value="F:phosphorelay sensor kinase activity"/>
    <property type="evidence" value="ECO:0007669"/>
    <property type="project" value="InterPro"/>
</dbReference>
<dbReference type="Pfam" id="PF00512">
    <property type="entry name" value="HisKA"/>
    <property type="match status" value="1"/>
</dbReference>
<feature type="coiled-coil region" evidence="14">
    <location>
        <begin position="22"/>
        <end position="56"/>
    </location>
</feature>
<dbReference type="CDD" id="cd00082">
    <property type="entry name" value="HisKA"/>
    <property type="match status" value="1"/>
</dbReference>
<dbReference type="Pfam" id="PF08448">
    <property type="entry name" value="PAS_4"/>
    <property type="match status" value="3"/>
</dbReference>
<evidence type="ECO:0000256" key="5">
    <source>
        <dbReference type="ARBA" id="ARBA00022679"/>
    </source>
</evidence>
<feature type="modified residue" description="4-aspartylphosphate" evidence="13">
    <location>
        <position position="974"/>
    </location>
</feature>
<name>A0A243W883_9BACT</name>
<feature type="domain" description="PAC" evidence="18">
    <location>
        <begin position="484"/>
        <end position="540"/>
    </location>
</feature>
<dbReference type="InterPro" id="IPR004358">
    <property type="entry name" value="Sig_transdc_His_kin-like_C"/>
</dbReference>
<dbReference type="CDD" id="cd00130">
    <property type="entry name" value="PAS"/>
    <property type="match status" value="2"/>
</dbReference>
<evidence type="ECO:0000256" key="8">
    <source>
        <dbReference type="ARBA" id="ARBA00022777"/>
    </source>
</evidence>
<evidence type="ECO:0000256" key="7">
    <source>
        <dbReference type="ARBA" id="ARBA00022741"/>
    </source>
</evidence>
<comment type="catalytic activity">
    <reaction evidence="1">
        <text>ATP + protein L-histidine = ADP + protein N-phospho-L-histidine.</text>
        <dbReference type="EC" id="2.7.13.3"/>
    </reaction>
</comment>
<dbReference type="InterPro" id="IPR035965">
    <property type="entry name" value="PAS-like_dom_sf"/>
</dbReference>
<proteinExistence type="predicted"/>
<evidence type="ECO:0000259" key="17">
    <source>
        <dbReference type="PROSITE" id="PS50112"/>
    </source>
</evidence>
<dbReference type="CDD" id="cd16922">
    <property type="entry name" value="HATPase_EvgS-ArcB-TorS-like"/>
    <property type="match status" value="1"/>
</dbReference>
<feature type="domain" description="Histidine kinase" evidence="15">
    <location>
        <begin position="681"/>
        <end position="902"/>
    </location>
</feature>
<dbReference type="CDD" id="cd17546">
    <property type="entry name" value="REC_hyHK_CKI1_RcsC-like"/>
    <property type="match status" value="1"/>
</dbReference>
<reference evidence="19 20" key="1">
    <citation type="submission" date="2017-01" db="EMBL/GenBank/DDBJ databases">
        <title>A new Hymenobacter.</title>
        <authorList>
            <person name="Liang Y."/>
            <person name="Feng F."/>
        </authorList>
    </citation>
    <scope>NUCLEOTIDE SEQUENCE [LARGE SCALE GENOMIC DNA]</scope>
    <source>
        <strain evidence="19">MIMBbqt21</strain>
    </source>
</reference>
<feature type="domain" description="PAC" evidence="18">
    <location>
        <begin position="619"/>
        <end position="670"/>
    </location>
</feature>
<protein>
    <recommendedName>
        <fullName evidence="3">histidine kinase</fullName>
        <ecNumber evidence="3">2.7.13.3</ecNumber>
    </recommendedName>
</protein>
<accession>A0A243W883</accession>
<dbReference type="InterPro" id="IPR011006">
    <property type="entry name" value="CheY-like_superfamily"/>
</dbReference>
<feature type="domain" description="PAS" evidence="17">
    <location>
        <begin position="53"/>
        <end position="90"/>
    </location>
</feature>
<dbReference type="PROSITE" id="PS50109">
    <property type="entry name" value="HIS_KIN"/>
    <property type="match status" value="1"/>
</dbReference>
<dbReference type="InterPro" id="IPR001789">
    <property type="entry name" value="Sig_transdc_resp-reg_receiver"/>
</dbReference>
<dbReference type="PANTHER" id="PTHR45339:SF1">
    <property type="entry name" value="HYBRID SIGNAL TRANSDUCTION HISTIDINE KINASE J"/>
    <property type="match status" value="1"/>
</dbReference>
<keyword evidence="20" id="KW-1185">Reference proteome</keyword>
<sequence>MAQARPSFPNDGNLPVAAQKSREQMEAALLAAEARIAALEQQLTSVNQSAQRQQSQLSALVETLRIGILLVSEEGQILYVNQYFRELFGLANGSTIAEVYPPIPPDTVYIDEAFLDPADFAARAKALHIAGKTVLNEEFVLANGRVLELDYLVLDQAQAGRLICYRDVTERYQRDALLTTLSYIPEQNPDPILRLASDGTILYANPAAKPLVQAFEAHEVVREQLLGFMHYAFATTHGHRQELVLAERRYLVTVVVVPNEDLVTLYTTDITARYHAEQQVAEQRTFYENILAQVPAAVAVVDAEFRYRFLNTAVEPDPVVREWMIGKTSEEACRYRAIPQVVREQREQMFAQVMASRQELQWEEALLDGPTPRHLLRHLSPVIEADGSVRLLIGSGIDITARKLAEEKAAQQQEFYESILNLLPVDIAVFDAEHRYVFVNPASITNPEIRSWVIGKTNAEYCAYRQRPAELAHQREAFFNQAATTREDVLWEEMQDGHASQRRILRHLRPVFNPDGSLRLVVGSGLDISARYAAEERQRQSEELIREQQAFIRLIVDTLPNIVYVVNHGGQVSFANKLFEEMAARSEHIQSGEKSPEVQKQLRQIQHYRQQVLTTQKPLVTELPLTLKSGEQRLLQVHMSPLERVKGQQEVLIVSTDITALKKAQQLAEENARAKEAFLARMSHEIRTPLNGVLGMAKLLERTALTASQREYLHTMQRAGQHLLALVNDVLDMAKITANHMQIDRAPFDLSVTLQGALQTVASLAEQKGLELHMTPCSLIDPHVLGDAYRLHQVLLNLLSNAIKFTEQGTVELGTAVVADTPSALAMRFWVRDTGIGIAPEQQIHIFEAFTQANAHTSQRFGGTGLGLAISEQLIHHMGGTLQLCSELGKGTTFSFVLTFPRVVEVAPSADAVPAVDYEQLRGLRILLAEDNLVNQWLATVMLEHWGMQVEAVGNGQDALELLKAKAYDVAILDIQMPSLSGVGVTRAIRQHTDAARARVPIIALTANAFTDDGEAYLAAGMNAWLTKPFEEADLCQLILRLARATG</sequence>
<keyword evidence="14" id="KW-0175">Coiled coil</keyword>
<evidence type="ECO:0000313" key="19">
    <source>
        <dbReference type="EMBL" id="OUJ71121.1"/>
    </source>
</evidence>
<comment type="caution">
    <text evidence="19">The sequence shown here is derived from an EMBL/GenBank/DDBJ whole genome shotgun (WGS) entry which is preliminary data.</text>
</comment>
<dbReference type="GO" id="GO:0016020">
    <property type="term" value="C:membrane"/>
    <property type="evidence" value="ECO:0007669"/>
    <property type="project" value="UniProtKB-SubCell"/>
</dbReference>
<dbReference type="SUPFAM" id="SSF52172">
    <property type="entry name" value="CheY-like"/>
    <property type="match status" value="1"/>
</dbReference>
<dbReference type="InterPro" id="IPR013656">
    <property type="entry name" value="PAS_4"/>
</dbReference>
<keyword evidence="4 13" id="KW-0597">Phosphoprotein</keyword>
<dbReference type="InterPro" id="IPR003661">
    <property type="entry name" value="HisK_dim/P_dom"/>
</dbReference>
<dbReference type="SMART" id="SM00387">
    <property type="entry name" value="HATPase_c"/>
    <property type="match status" value="1"/>
</dbReference>
<evidence type="ECO:0000256" key="13">
    <source>
        <dbReference type="PROSITE-ProRule" id="PRU00169"/>
    </source>
</evidence>
<dbReference type="SMART" id="SM00091">
    <property type="entry name" value="PAS"/>
    <property type="match status" value="5"/>
</dbReference>
<keyword evidence="7" id="KW-0547">Nucleotide-binding</keyword>
<dbReference type="Gene3D" id="3.30.565.10">
    <property type="entry name" value="Histidine kinase-like ATPase, C-terminal domain"/>
    <property type="match status" value="1"/>
</dbReference>
<organism evidence="19 20">
    <name type="scientific">Hymenobacter crusticola</name>
    <dbReference type="NCBI Taxonomy" id="1770526"/>
    <lineage>
        <taxon>Bacteria</taxon>
        <taxon>Pseudomonadati</taxon>
        <taxon>Bacteroidota</taxon>
        <taxon>Cytophagia</taxon>
        <taxon>Cytophagales</taxon>
        <taxon>Hymenobacteraceae</taxon>
        <taxon>Hymenobacter</taxon>
    </lineage>
</organism>
<keyword evidence="6" id="KW-0812">Transmembrane</keyword>
<dbReference type="PRINTS" id="PR00344">
    <property type="entry name" value="BCTRLSENSOR"/>
</dbReference>
<dbReference type="Pfam" id="PF00072">
    <property type="entry name" value="Response_reg"/>
    <property type="match status" value="1"/>
</dbReference>
<dbReference type="PROSITE" id="PS50113">
    <property type="entry name" value="PAC"/>
    <property type="match status" value="3"/>
</dbReference>
<dbReference type="RefSeq" id="WP_086596400.1">
    <property type="nucleotide sequence ID" value="NZ_MTSE01000018.1"/>
</dbReference>
<dbReference type="Gene3D" id="1.10.287.130">
    <property type="match status" value="1"/>
</dbReference>
<comment type="subcellular location">
    <subcellularLocation>
        <location evidence="2">Membrane</location>
    </subcellularLocation>
</comment>
<dbReference type="EC" id="2.7.13.3" evidence="3"/>
<dbReference type="SMART" id="SM00086">
    <property type="entry name" value="PAC"/>
    <property type="match status" value="3"/>
</dbReference>
<evidence type="ECO:0000256" key="9">
    <source>
        <dbReference type="ARBA" id="ARBA00022840"/>
    </source>
</evidence>
<dbReference type="Proteomes" id="UP000194873">
    <property type="component" value="Unassembled WGS sequence"/>
</dbReference>
<evidence type="ECO:0000256" key="2">
    <source>
        <dbReference type="ARBA" id="ARBA00004370"/>
    </source>
</evidence>
<dbReference type="SMART" id="SM00448">
    <property type="entry name" value="REC"/>
    <property type="match status" value="1"/>
</dbReference>
<dbReference type="Gene3D" id="3.30.450.20">
    <property type="entry name" value="PAS domain"/>
    <property type="match status" value="4"/>
</dbReference>
<evidence type="ECO:0000259" key="18">
    <source>
        <dbReference type="PROSITE" id="PS50113"/>
    </source>
</evidence>
<keyword evidence="5" id="KW-0808">Transferase</keyword>
<dbReference type="FunFam" id="3.30.565.10:FF:000010">
    <property type="entry name" value="Sensor histidine kinase RcsC"/>
    <property type="match status" value="1"/>
</dbReference>
<dbReference type="NCBIfam" id="TIGR00229">
    <property type="entry name" value="sensory_box"/>
    <property type="match status" value="2"/>
</dbReference>
<dbReference type="InterPro" id="IPR003594">
    <property type="entry name" value="HATPase_dom"/>
</dbReference>
<dbReference type="InterPro" id="IPR005467">
    <property type="entry name" value="His_kinase_dom"/>
</dbReference>
<evidence type="ECO:0000259" key="16">
    <source>
        <dbReference type="PROSITE" id="PS50110"/>
    </source>
</evidence>
<dbReference type="EMBL" id="MTSE01000018">
    <property type="protein sequence ID" value="OUJ71121.1"/>
    <property type="molecule type" value="Genomic_DNA"/>
</dbReference>
<dbReference type="Pfam" id="PF13188">
    <property type="entry name" value="PAS_8"/>
    <property type="match status" value="1"/>
</dbReference>
<dbReference type="SUPFAM" id="SSF55785">
    <property type="entry name" value="PYP-like sensor domain (PAS domain)"/>
    <property type="match status" value="5"/>
</dbReference>
<keyword evidence="8" id="KW-0418">Kinase</keyword>
<evidence type="ECO:0000256" key="3">
    <source>
        <dbReference type="ARBA" id="ARBA00012438"/>
    </source>
</evidence>
<dbReference type="OrthoDB" id="9797097at2"/>